<dbReference type="Pfam" id="PF00612">
    <property type="entry name" value="IQ"/>
    <property type="match status" value="2"/>
</dbReference>
<dbReference type="AlphaFoldDB" id="A0A9E7I2U4"/>
<dbReference type="EMBL" id="CP097511">
    <property type="protein sequence ID" value="URE44935.1"/>
    <property type="molecule type" value="Genomic_DNA"/>
</dbReference>
<gene>
    <name evidence="7" type="ORF">MUK42_14461</name>
</gene>
<proteinExistence type="inferred from homology"/>
<keyword evidence="4" id="KW-0863">Zinc-finger</keyword>
<evidence type="ECO:0000256" key="5">
    <source>
        <dbReference type="SAM" id="MobiDB-lite"/>
    </source>
</evidence>
<evidence type="ECO:0000256" key="2">
    <source>
        <dbReference type="ARBA" id="ARBA00024341"/>
    </source>
</evidence>
<dbReference type="PROSITE" id="PS50096">
    <property type="entry name" value="IQ"/>
    <property type="match status" value="2"/>
</dbReference>
<evidence type="ECO:0000259" key="6">
    <source>
        <dbReference type="PROSITE" id="PS50103"/>
    </source>
</evidence>
<evidence type="ECO:0000313" key="8">
    <source>
        <dbReference type="Proteomes" id="UP001055439"/>
    </source>
</evidence>
<dbReference type="GO" id="GO:0005516">
    <property type="term" value="F:calmodulin binding"/>
    <property type="evidence" value="ECO:0007669"/>
    <property type="project" value="UniProtKB-KW"/>
</dbReference>
<feature type="compositionally biased region" description="Polar residues" evidence="5">
    <location>
        <begin position="477"/>
        <end position="486"/>
    </location>
</feature>
<feature type="zinc finger region" description="C3H1-type" evidence="4">
    <location>
        <begin position="407"/>
        <end position="430"/>
    </location>
</feature>
<protein>
    <submittedName>
        <fullName evidence="7">IQ calmodulin-binding motif family protein</fullName>
    </submittedName>
</protein>
<evidence type="ECO:0000313" key="7">
    <source>
        <dbReference type="EMBL" id="URE44935.1"/>
    </source>
</evidence>
<dbReference type="CDD" id="cd23767">
    <property type="entry name" value="IQCD"/>
    <property type="match status" value="1"/>
</dbReference>
<keyword evidence="1" id="KW-0112">Calmodulin-binding</keyword>
<dbReference type="GO" id="GO:0008270">
    <property type="term" value="F:zinc ion binding"/>
    <property type="evidence" value="ECO:0007669"/>
    <property type="project" value="UniProtKB-KW"/>
</dbReference>
<feature type="region of interest" description="Disordered" evidence="5">
    <location>
        <begin position="363"/>
        <end position="391"/>
    </location>
</feature>
<evidence type="ECO:0000256" key="1">
    <source>
        <dbReference type="ARBA" id="ARBA00022860"/>
    </source>
</evidence>
<dbReference type="SMART" id="SM00015">
    <property type="entry name" value="IQ"/>
    <property type="match status" value="2"/>
</dbReference>
<dbReference type="InterPro" id="IPR025064">
    <property type="entry name" value="DUF4005"/>
</dbReference>
<evidence type="ECO:0000256" key="4">
    <source>
        <dbReference type="PROSITE-ProRule" id="PRU00723"/>
    </source>
</evidence>
<reference evidence="7" key="1">
    <citation type="submission" date="2022-05" db="EMBL/GenBank/DDBJ databases">
        <title>The Musa troglodytarum L. genome provides insights into the mechanism of non-climacteric behaviour and enrichment of carotenoids.</title>
        <authorList>
            <person name="Wang J."/>
        </authorList>
    </citation>
    <scope>NUCLEOTIDE SEQUENCE</scope>
    <source>
        <tissue evidence="7">Leaf</tissue>
    </source>
</reference>
<feature type="compositionally biased region" description="Basic and acidic residues" evidence="5">
    <location>
        <begin position="40"/>
        <end position="51"/>
    </location>
</feature>
<feature type="region of interest" description="Disordered" evidence="5">
    <location>
        <begin position="477"/>
        <end position="499"/>
    </location>
</feature>
<name>A0A9E7I2U4_9LILI</name>
<dbReference type="Gene3D" id="1.20.5.190">
    <property type="match status" value="1"/>
</dbReference>
<dbReference type="PROSITE" id="PS50103">
    <property type="entry name" value="ZF_C3H1"/>
    <property type="match status" value="1"/>
</dbReference>
<accession>A0A9E7I2U4</accession>
<feature type="domain" description="C3H1-type" evidence="6">
    <location>
        <begin position="407"/>
        <end position="430"/>
    </location>
</feature>
<organism evidence="7 8">
    <name type="scientific">Musa troglodytarum</name>
    <name type="common">fe'i banana</name>
    <dbReference type="NCBI Taxonomy" id="320322"/>
    <lineage>
        <taxon>Eukaryota</taxon>
        <taxon>Viridiplantae</taxon>
        <taxon>Streptophyta</taxon>
        <taxon>Embryophyta</taxon>
        <taxon>Tracheophyta</taxon>
        <taxon>Spermatophyta</taxon>
        <taxon>Magnoliopsida</taxon>
        <taxon>Liliopsida</taxon>
        <taxon>Zingiberales</taxon>
        <taxon>Musaceae</taxon>
        <taxon>Musa</taxon>
    </lineage>
</organism>
<dbReference type="PANTHER" id="PTHR32295:SF290">
    <property type="entry name" value="OS01G0190500 PROTEIN"/>
    <property type="match status" value="1"/>
</dbReference>
<dbReference type="Pfam" id="PF13178">
    <property type="entry name" value="DUF4005"/>
    <property type="match status" value="1"/>
</dbReference>
<keyword evidence="8" id="KW-1185">Reference proteome</keyword>
<sequence length="557" mass="61627">MIVAAAAAAAASAIRRDRRSEAEPQRTRVRGAAKVQVQRHPSEFGSERTPSHDPTSCDRPVSEASRSQEEYSTRRTLGRWRSDQNALRSREPEATPGEGNLASSASLCSCSRRMGRAKRWLRSLWGGKKESREGKDCSGYRGNEDRREKKRWSFTKSVRGSGDDVVLGQNASTAAAVEAAWFRSFYSESEKEQSKHAIAVAAATAAAADAAVAAAQAAVAVVRLTNQGSGAMFSRSIERLAAIKIQSAFRAYLAKKALRALKALVKLQALVRGYLVRKQAAATLHSMQALIRAQATVRDRRGRNLLRDDRRLQLEFRHQPPFERFEEVRSENMSSFHSRRLSASLDNVSNGFDRSPKIVEIDTCRPKSSRSSRRTNPSVLDPADDLHSSSISSPLPCQIPARIFIPDCRNFQEYDWCLAGDKCRLSHTAQSTPRYVNASGNAPVTLTKSVCGADGVLRRFMNVPDCPNYMASTQSFEAKARSQSAPKQRPEPAGTRKRLPLSEVMVESRASLSGAMMQRSCTRVQEAFNFKTAVVGRLDREVRFAGDRPLWPYDSVG</sequence>
<dbReference type="OrthoDB" id="1704267at2759"/>
<comment type="subunit">
    <text evidence="3">Binds to multiple calmodulin (CaM) in the presence of Ca(2+) and CaM-like proteins.</text>
</comment>
<evidence type="ECO:0000256" key="3">
    <source>
        <dbReference type="ARBA" id="ARBA00024378"/>
    </source>
</evidence>
<dbReference type="PANTHER" id="PTHR32295">
    <property type="entry name" value="IQ-DOMAIN 5-RELATED"/>
    <property type="match status" value="1"/>
</dbReference>
<feature type="compositionally biased region" description="Basic and acidic residues" evidence="5">
    <location>
        <begin position="14"/>
        <end position="26"/>
    </location>
</feature>
<keyword evidence="4" id="KW-0862">Zinc</keyword>
<dbReference type="Proteomes" id="UP001055439">
    <property type="component" value="Chromosome 9"/>
</dbReference>
<feature type="region of interest" description="Disordered" evidence="5">
    <location>
        <begin position="10"/>
        <end position="104"/>
    </location>
</feature>
<comment type="similarity">
    <text evidence="2">Belongs to the IQD family.</text>
</comment>
<dbReference type="InterPro" id="IPR000048">
    <property type="entry name" value="IQ_motif_EF-hand-BS"/>
</dbReference>
<dbReference type="InterPro" id="IPR000571">
    <property type="entry name" value="Znf_CCCH"/>
</dbReference>
<keyword evidence="4" id="KW-0479">Metal-binding</keyword>